<dbReference type="GO" id="GO:0003677">
    <property type="term" value="F:DNA binding"/>
    <property type="evidence" value="ECO:0007669"/>
    <property type="project" value="UniProtKB-UniRule"/>
</dbReference>
<dbReference type="InterPro" id="IPR036271">
    <property type="entry name" value="Tet_transcr_reg_TetR-rel_C_sf"/>
</dbReference>
<dbReference type="PANTHER" id="PTHR47506">
    <property type="entry name" value="TRANSCRIPTIONAL REGULATORY PROTEIN"/>
    <property type="match status" value="1"/>
</dbReference>
<gene>
    <name evidence="6" type="ORF">HYN04_08335</name>
</gene>
<dbReference type="PROSITE" id="PS50977">
    <property type="entry name" value="HTH_TETR_2"/>
    <property type="match status" value="1"/>
</dbReference>
<dbReference type="Proteomes" id="UP000247763">
    <property type="component" value="Chromosome"/>
</dbReference>
<feature type="DNA-binding region" description="H-T-H motif" evidence="4">
    <location>
        <begin position="35"/>
        <end position="54"/>
    </location>
</feature>
<dbReference type="InterPro" id="IPR001647">
    <property type="entry name" value="HTH_TetR"/>
</dbReference>
<keyword evidence="1" id="KW-0805">Transcription regulation</keyword>
<feature type="domain" description="HTH tetR-type" evidence="5">
    <location>
        <begin position="12"/>
        <end position="72"/>
    </location>
</feature>
<dbReference type="PRINTS" id="PR00455">
    <property type="entry name" value="HTHTETR"/>
</dbReference>
<dbReference type="SUPFAM" id="SSF46689">
    <property type="entry name" value="Homeodomain-like"/>
    <property type="match status" value="1"/>
</dbReference>
<keyword evidence="3" id="KW-0804">Transcription</keyword>
<keyword evidence="7" id="KW-1185">Reference proteome</keyword>
<evidence type="ECO:0000256" key="4">
    <source>
        <dbReference type="PROSITE-ProRule" id="PRU00335"/>
    </source>
</evidence>
<dbReference type="Pfam" id="PF00440">
    <property type="entry name" value="TetR_N"/>
    <property type="match status" value="1"/>
</dbReference>
<evidence type="ECO:0000313" key="7">
    <source>
        <dbReference type="Proteomes" id="UP000247763"/>
    </source>
</evidence>
<evidence type="ECO:0000256" key="3">
    <source>
        <dbReference type="ARBA" id="ARBA00023163"/>
    </source>
</evidence>
<evidence type="ECO:0000256" key="1">
    <source>
        <dbReference type="ARBA" id="ARBA00023015"/>
    </source>
</evidence>
<dbReference type="EMBL" id="CP029479">
    <property type="protein sequence ID" value="AWM77770.1"/>
    <property type="molecule type" value="Genomic_DNA"/>
</dbReference>
<dbReference type="OrthoDB" id="9798857at2"/>
<sequence length="209" mass="22474">MDVARYREGHKQRAREAILKNAAERFRREGIAAVGVRALMADAGLTHGGFYAHFSSRADLVAAAVEVAAESTIGYFETVLAAAPSDRKLETLIATYLRERHRSSVGMGCTAASLAPEIAREGLDTRARFGIQSGRLIQLIADLLPEGGDAGDRTSRAGAVFALMMGVLQLMRIETDDLAAERLMREGREAALCLATRPWRGQGTSDLGG</sequence>
<dbReference type="Gene3D" id="1.10.357.10">
    <property type="entry name" value="Tetracycline Repressor, domain 2"/>
    <property type="match status" value="1"/>
</dbReference>
<accession>A0A2Z3HWZ0</accession>
<keyword evidence="2 4" id="KW-0238">DNA-binding</keyword>
<proteinExistence type="predicted"/>
<evidence type="ECO:0000256" key="2">
    <source>
        <dbReference type="ARBA" id="ARBA00023125"/>
    </source>
</evidence>
<dbReference type="Gene3D" id="1.10.10.60">
    <property type="entry name" value="Homeodomain-like"/>
    <property type="match status" value="1"/>
</dbReference>
<dbReference type="InterPro" id="IPR009057">
    <property type="entry name" value="Homeodomain-like_sf"/>
</dbReference>
<evidence type="ECO:0000313" key="6">
    <source>
        <dbReference type="EMBL" id="AWM77770.1"/>
    </source>
</evidence>
<dbReference type="AlphaFoldDB" id="A0A2Z3HWZ0"/>
<dbReference type="PANTHER" id="PTHR47506:SF7">
    <property type="entry name" value="TRANSCRIPTIONAL REGULATORY PROTEIN"/>
    <property type="match status" value="1"/>
</dbReference>
<reference evidence="7" key="1">
    <citation type="submission" date="2018-05" db="EMBL/GenBank/DDBJ databases">
        <title>Genome sequencing of Phenylobacterium sp. HYN0004.</title>
        <authorList>
            <person name="Yi H."/>
            <person name="Baek C."/>
        </authorList>
    </citation>
    <scope>NUCLEOTIDE SEQUENCE [LARGE SCALE GENOMIC DNA]</scope>
    <source>
        <strain evidence="7">HYN0004</strain>
    </source>
</reference>
<organism evidence="6 7">
    <name type="scientific">Phenylobacterium parvum</name>
    <dbReference type="NCBI Taxonomy" id="2201350"/>
    <lineage>
        <taxon>Bacteria</taxon>
        <taxon>Pseudomonadati</taxon>
        <taxon>Pseudomonadota</taxon>
        <taxon>Alphaproteobacteria</taxon>
        <taxon>Caulobacterales</taxon>
        <taxon>Caulobacteraceae</taxon>
        <taxon>Phenylobacterium</taxon>
    </lineage>
</organism>
<protein>
    <submittedName>
        <fullName evidence="6">TetR family transcriptional regulator</fullName>
    </submittedName>
</protein>
<dbReference type="SUPFAM" id="SSF48498">
    <property type="entry name" value="Tetracyclin repressor-like, C-terminal domain"/>
    <property type="match status" value="1"/>
</dbReference>
<name>A0A2Z3HWZ0_9CAUL</name>
<evidence type="ECO:0000259" key="5">
    <source>
        <dbReference type="PROSITE" id="PS50977"/>
    </source>
</evidence>
<dbReference type="KEGG" id="phb:HYN04_08335"/>